<dbReference type="Gene3D" id="3.40.50.720">
    <property type="entry name" value="NAD(P)-binding Rossmann-like Domain"/>
    <property type="match status" value="1"/>
</dbReference>
<dbReference type="EMBL" id="MDDG01000005">
    <property type="protein sequence ID" value="OQE41058.1"/>
    <property type="molecule type" value="Genomic_DNA"/>
</dbReference>
<dbReference type="PANTHER" id="PTHR45348">
    <property type="entry name" value="HYPOTHETICAL OXIDOREDUCTASE (EUROFUNG)"/>
    <property type="match status" value="1"/>
</dbReference>
<name>A0A1V6URK5_9EURO</name>
<dbReference type="Proteomes" id="UP000191500">
    <property type="component" value="Unassembled WGS sequence"/>
</dbReference>
<dbReference type="PANTHER" id="PTHR45348:SF7">
    <property type="entry name" value="ZINC BINDING OXIDOREDUCTASE, PUTATIVE-RELATED"/>
    <property type="match status" value="1"/>
</dbReference>
<dbReference type="SMART" id="SM00829">
    <property type="entry name" value="PKS_ER"/>
    <property type="match status" value="1"/>
</dbReference>
<evidence type="ECO:0000313" key="4">
    <source>
        <dbReference type="EMBL" id="OQE41058.1"/>
    </source>
</evidence>
<evidence type="ECO:0000256" key="2">
    <source>
        <dbReference type="ARBA" id="ARBA00023002"/>
    </source>
</evidence>
<protein>
    <recommendedName>
        <fullName evidence="3">Enoyl reductase (ER) domain-containing protein</fullName>
    </recommendedName>
</protein>
<organism evidence="4 5">
    <name type="scientific">Penicillium coprophilum</name>
    <dbReference type="NCBI Taxonomy" id="36646"/>
    <lineage>
        <taxon>Eukaryota</taxon>
        <taxon>Fungi</taxon>
        <taxon>Dikarya</taxon>
        <taxon>Ascomycota</taxon>
        <taxon>Pezizomycotina</taxon>
        <taxon>Eurotiomycetes</taxon>
        <taxon>Eurotiomycetidae</taxon>
        <taxon>Eurotiales</taxon>
        <taxon>Aspergillaceae</taxon>
        <taxon>Penicillium</taxon>
    </lineage>
</organism>
<dbReference type="InterPro" id="IPR013154">
    <property type="entry name" value="ADH-like_N"/>
</dbReference>
<dbReference type="AlphaFoldDB" id="A0A1V6URK5"/>
<feature type="domain" description="Enoyl reductase (ER)" evidence="3">
    <location>
        <begin position="9"/>
        <end position="296"/>
    </location>
</feature>
<evidence type="ECO:0000259" key="3">
    <source>
        <dbReference type="SMART" id="SM00829"/>
    </source>
</evidence>
<dbReference type="InterPro" id="IPR047122">
    <property type="entry name" value="Trans-enoyl_RdTase-like"/>
</dbReference>
<dbReference type="Gene3D" id="3.90.180.10">
    <property type="entry name" value="Medium-chain alcohol dehydrogenases, catalytic domain"/>
    <property type="match status" value="1"/>
</dbReference>
<dbReference type="Pfam" id="PF00107">
    <property type="entry name" value="ADH_zinc_N"/>
    <property type="match status" value="1"/>
</dbReference>
<dbReference type="InterPro" id="IPR013149">
    <property type="entry name" value="ADH-like_C"/>
</dbReference>
<dbReference type="CDD" id="cd08249">
    <property type="entry name" value="enoyl_reductase_like"/>
    <property type="match status" value="1"/>
</dbReference>
<dbReference type="Pfam" id="PF08240">
    <property type="entry name" value="ADH_N"/>
    <property type="match status" value="1"/>
</dbReference>
<reference evidence="5" key="1">
    <citation type="journal article" date="2017" name="Nat. Microbiol.">
        <title>Global analysis of biosynthetic gene clusters reveals vast potential of secondary metabolite production in Penicillium species.</title>
        <authorList>
            <person name="Nielsen J.C."/>
            <person name="Grijseels S."/>
            <person name="Prigent S."/>
            <person name="Ji B."/>
            <person name="Dainat J."/>
            <person name="Nielsen K.F."/>
            <person name="Frisvad J.C."/>
            <person name="Workman M."/>
            <person name="Nielsen J."/>
        </authorList>
    </citation>
    <scope>NUCLEOTIDE SEQUENCE [LARGE SCALE GENOMIC DNA]</scope>
    <source>
        <strain evidence="5">IBT 31321</strain>
    </source>
</reference>
<dbReference type="SUPFAM" id="SSF51735">
    <property type="entry name" value="NAD(P)-binding Rossmann-fold domains"/>
    <property type="match status" value="1"/>
</dbReference>
<sequence>MPHNAIWISHSSQLSVKRIQEQYTPFQVETLLKVAFSGINPADLKHGEHMGIVDCVAGYDFSGTVVQAGPGSRFRVGDNVAGLTPALNPRPHKYGSHQDYMLAPDSMVFPVPTHMSMSLAATLGVAMRTATDALFCQLGLPDPGGGLDVPPRGLLIWGGASGVGTAAIQLAAAVGLSPIVVTASPRNHEAMKRFGATHCVDYHDADVIDQIQRLARELGTPLRLAFDTIGYVGTEHMVDWCYRSCGDAATVVTTIPHPRALKCFATTANELSFDTPAGKVTFPARVADAQRTSRIVEWAVQNLHSLGMPPIRIVSGKDAIIKAIEESARGAASFEKVAVQHEIDS</sequence>
<accession>A0A1V6URK5</accession>
<dbReference type="SUPFAM" id="SSF50129">
    <property type="entry name" value="GroES-like"/>
    <property type="match status" value="1"/>
</dbReference>
<dbReference type="STRING" id="36646.A0A1V6URK5"/>
<dbReference type="InterPro" id="IPR011032">
    <property type="entry name" value="GroES-like_sf"/>
</dbReference>
<evidence type="ECO:0000256" key="1">
    <source>
        <dbReference type="ARBA" id="ARBA00008072"/>
    </source>
</evidence>
<keyword evidence="2" id="KW-0560">Oxidoreductase</keyword>
<comment type="caution">
    <text evidence="4">The sequence shown here is derived from an EMBL/GenBank/DDBJ whole genome shotgun (WGS) entry which is preliminary data.</text>
</comment>
<dbReference type="InterPro" id="IPR020843">
    <property type="entry name" value="ER"/>
</dbReference>
<dbReference type="InterPro" id="IPR036291">
    <property type="entry name" value="NAD(P)-bd_dom_sf"/>
</dbReference>
<keyword evidence="5" id="KW-1185">Reference proteome</keyword>
<comment type="similarity">
    <text evidence="1">Belongs to the zinc-containing alcohol dehydrogenase family.</text>
</comment>
<proteinExistence type="inferred from homology"/>
<evidence type="ECO:0000313" key="5">
    <source>
        <dbReference type="Proteomes" id="UP000191500"/>
    </source>
</evidence>
<gene>
    <name evidence="4" type="ORF">PENCOP_c005G05750</name>
</gene>
<dbReference type="GO" id="GO:0016651">
    <property type="term" value="F:oxidoreductase activity, acting on NAD(P)H"/>
    <property type="evidence" value="ECO:0007669"/>
    <property type="project" value="InterPro"/>
</dbReference>